<proteinExistence type="inferred from homology"/>
<keyword evidence="4" id="KW-1185">Reference proteome</keyword>
<evidence type="ECO:0000256" key="1">
    <source>
        <dbReference type="ARBA" id="ARBA00006484"/>
    </source>
</evidence>
<keyword evidence="2" id="KW-0560">Oxidoreductase</keyword>
<name>A0AAE3VVC4_9ACTN</name>
<evidence type="ECO:0000313" key="3">
    <source>
        <dbReference type="EMBL" id="MDQ0363685.1"/>
    </source>
</evidence>
<dbReference type="EMBL" id="JAUSUZ010000001">
    <property type="protein sequence ID" value="MDQ0363685.1"/>
    <property type="molecule type" value="Genomic_DNA"/>
</dbReference>
<dbReference type="Gene3D" id="3.40.50.720">
    <property type="entry name" value="NAD(P)-binding Rossmann-like Domain"/>
    <property type="match status" value="2"/>
</dbReference>
<evidence type="ECO:0000256" key="2">
    <source>
        <dbReference type="ARBA" id="ARBA00023002"/>
    </source>
</evidence>
<dbReference type="PANTHER" id="PTHR48107">
    <property type="entry name" value="NADPH-DEPENDENT ALDEHYDE REDUCTASE-LIKE PROTEIN, CHLOROPLASTIC-RELATED"/>
    <property type="match status" value="1"/>
</dbReference>
<comment type="similarity">
    <text evidence="1">Belongs to the short-chain dehydrogenases/reductases (SDR) family.</text>
</comment>
<sequence length="97" mass="9463">MDETLNGGVALITGGSRGIGAAVALRPARLGADVTLTCQENADRAGGRRATAVRADSAGPAAVTAPADIAATVAFLAGPDSRYITGTTLHVDGGVSS</sequence>
<comment type="caution">
    <text evidence="3">The sequence shown here is derived from an EMBL/GenBank/DDBJ whole genome shotgun (WGS) entry which is preliminary data.</text>
</comment>
<accession>A0AAE3VVC4</accession>
<dbReference type="InterPro" id="IPR002347">
    <property type="entry name" value="SDR_fam"/>
</dbReference>
<reference evidence="3 4" key="1">
    <citation type="submission" date="2023-07" db="EMBL/GenBank/DDBJ databases">
        <title>Sequencing the genomes of 1000 actinobacteria strains.</title>
        <authorList>
            <person name="Klenk H.-P."/>
        </authorList>
    </citation>
    <scope>NUCLEOTIDE SEQUENCE [LARGE SCALE GENOMIC DNA]</scope>
    <source>
        <strain evidence="3 4">DSM 44709</strain>
    </source>
</reference>
<gene>
    <name evidence="3" type="ORF">J2S42_000354</name>
</gene>
<dbReference type="PANTHER" id="PTHR48107:SF7">
    <property type="entry name" value="RE15974P"/>
    <property type="match status" value="1"/>
</dbReference>
<dbReference type="GO" id="GO:0016614">
    <property type="term" value="F:oxidoreductase activity, acting on CH-OH group of donors"/>
    <property type="evidence" value="ECO:0007669"/>
    <property type="project" value="UniProtKB-ARBA"/>
</dbReference>
<dbReference type="InterPro" id="IPR036291">
    <property type="entry name" value="NAD(P)-bd_dom_sf"/>
</dbReference>
<dbReference type="Pfam" id="PF13561">
    <property type="entry name" value="adh_short_C2"/>
    <property type="match status" value="1"/>
</dbReference>
<protein>
    <submittedName>
        <fullName evidence="3">NAD(P)-dependent dehydrogenase (Short-subunit alcohol dehydrogenase family)</fullName>
    </submittedName>
</protein>
<dbReference type="SUPFAM" id="SSF51735">
    <property type="entry name" value="NAD(P)-binding Rossmann-fold domains"/>
    <property type="match status" value="2"/>
</dbReference>
<dbReference type="RefSeq" id="WP_307234504.1">
    <property type="nucleotide sequence ID" value="NZ_JAUSUZ010000001.1"/>
</dbReference>
<organism evidence="3 4">
    <name type="scientific">Catenuloplanes indicus</name>
    <dbReference type="NCBI Taxonomy" id="137267"/>
    <lineage>
        <taxon>Bacteria</taxon>
        <taxon>Bacillati</taxon>
        <taxon>Actinomycetota</taxon>
        <taxon>Actinomycetes</taxon>
        <taxon>Micromonosporales</taxon>
        <taxon>Micromonosporaceae</taxon>
        <taxon>Catenuloplanes</taxon>
    </lineage>
</organism>
<evidence type="ECO:0000313" key="4">
    <source>
        <dbReference type="Proteomes" id="UP001240236"/>
    </source>
</evidence>
<dbReference type="AlphaFoldDB" id="A0AAE3VVC4"/>
<dbReference type="Proteomes" id="UP001240236">
    <property type="component" value="Unassembled WGS sequence"/>
</dbReference>